<accession>C6K3R0</accession>
<sequence length="381" mass="40933">MAAYRIANPIQRANALQGGAAPAAAAAAAPAEADGAAPPDVVNGGAAAAVRGARIATAEERRVRFLYHNRPRLRLTSAPKVLTCIVQDRDTWEQPLCYAPLLLPCMRNAFYAIPVQQVLRKSLQAETLNPLSPSVIYSLSLANEATGQPQLQPQQQQSSSVLQPLSSAESQALLPLQAQHTTPLYHVPLTLPRPGTTANVGAAPQQSPSFFQRFLNAQPSYIAESGVGDRGAQTDTLGSSLSQNCLHLLYRALCVRCAIASQAQAFQADARMRGAEPFKFGCCDFVGVESKSYAALLRWIVLLDCLTLGVPCGCCCYHGLGTALFGWHLRFVLRARYRIFSWTSIDLLIMCCVPGLAVDQQGAELLLNGMPEIPVGLAFMS</sequence>
<reference evidence="1" key="1">
    <citation type="submission" date="2009-05" db="EMBL/GenBank/DDBJ databases">
        <title>The evolution of amastin surface glycoproteins in trypanosomatid parasites.</title>
        <authorList>
            <person name="Jackson A.P."/>
        </authorList>
    </citation>
    <scope>NUCLEOTIDE SEQUENCE</scope>
    <source>
        <strain evidence="1">ATCC 30255</strain>
    </source>
</reference>
<dbReference type="AlphaFoldDB" id="C6K3R0"/>
<organism evidence="1">
    <name type="scientific">Angomonas deanei</name>
    <dbReference type="NCBI Taxonomy" id="59799"/>
    <lineage>
        <taxon>Eukaryota</taxon>
        <taxon>Discoba</taxon>
        <taxon>Euglenozoa</taxon>
        <taxon>Kinetoplastea</taxon>
        <taxon>Metakinetoplastina</taxon>
        <taxon>Trypanosomatida</taxon>
        <taxon>Trypanosomatidae</taxon>
        <taxon>Strigomonadinae</taxon>
        <taxon>Angomonas</taxon>
    </lineage>
</organism>
<evidence type="ECO:0000313" key="1">
    <source>
        <dbReference type="EMBL" id="ACS87849.1"/>
    </source>
</evidence>
<proteinExistence type="predicted"/>
<dbReference type="EMBL" id="GQ153665">
    <property type="protein sequence ID" value="ACS87849.1"/>
    <property type="molecule type" value="Genomic_DNA"/>
</dbReference>
<gene>
    <name evidence="1" type="ORF">CDFL6B24_07</name>
</gene>
<protein>
    <submittedName>
        <fullName evidence="1">Uncharacterized protein</fullName>
    </submittedName>
</protein>
<name>C6K3R0_9TRYP</name>